<protein>
    <recommendedName>
        <fullName evidence="3">DUF1961 family protein</fullName>
    </recommendedName>
</protein>
<proteinExistence type="predicted"/>
<comment type="caution">
    <text evidence="1">The sequence shown here is derived from an EMBL/GenBank/DDBJ whole genome shotgun (WGS) entry which is preliminary data.</text>
</comment>
<organism evidence="1 2">
    <name type="scientific">Dyadobacter frigoris</name>
    <dbReference type="NCBI Taxonomy" id="2576211"/>
    <lineage>
        <taxon>Bacteria</taxon>
        <taxon>Pseudomonadati</taxon>
        <taxon>Bacteroidota</taxon>
        <taxon>Cytophagia</taxon>
        <taxon>Cytophagales</taxon>
        <taxon>Spirosomataceae</taxon>
        <taxon>Dyadobacter</taxon>
    </lineage>
</organism>
<dbReference type="EMBL" id="SZVO01000005">
    <property type="protein sequence ID" value="TKT91815.1"/>
    <property type="molecule type" value="Genomic_DNA"/>
</dbReference>
<sequence length="227" mass="25909">MQENFLGVSQFSHLITTNPVLSKFEFGSGYMDMVRILENGQTGGYLKALQAVPFSPNPETLYIQISFSVEEINETWANAVFFYSGENFNPDNNQITPNNLLFSRFTLNFLSSGFQVHDVEMGKNSSILPLKTLVTITWVLNNSVDGQIYRKPESAQPEYKVMPGRYDLWVNDELIADDAKAYPGSLVYSITKLSNFEIRFWRGAGRVRFTNLRIRDITNILLLHNND</sequence>
<dbReference type="RefSeq" id="WP_137340185.1">
    <property type="nucleotide sequence ID" value="NZ_BSQH01000006.1"/>
</dbReference>
<evidence type="ECO:0000313" key="1">
    <source>
        <dbReference type="EMBL" id="TKT91815.1"/>
    </source>
</evidence>
<gene>
    <name evidence="1" type="ORF">FDK13_11705</name>
</gene>
<dbReference type="Proteomes" id="UP000304900">
    <property type="component" value="Unassembled WGS sequence"/>
</dbReference>
<evidence type="ECO:0000313" key="2">
    <source>
        <dbReference type="Proteomes" id="UP000304900"/>
    </source>
</evidence>
<dbReference type="OrthoDB" id="1490051at2"/>
<accession>A0A4U6D5V6</accession>
<evidence type="ECO:0008006" key="3">
    <source>
        <dbReference type="Google" id="ProtNLM"/>
    </source>
</evidence>
<keyword evidence="2" id="KW-1185">Reference proteome</keyword>
<reference evidence="1 2" key="1">
    <citation type="submission" date="2019-05" db="EMBL/GenBank/DDBJ databases">
        <title>Dyadobacter AR-3-8 sp. nov., isolated from arctic soil.</title>
        <authorList>
            <person name="Chaudhary D.K."/>
        </authorList>
    </citation>
    <scope>NUCLEOTIDE SEQUENCE [LARGE SCALE GENOMIC DNA]</scope>
    <source>
        <strain evidence="1 2">AR-3-8</strain>
    </source>
</reference>
<dbReference type="AlphaFoldDB" id="A0A4U6D5V6"/>
<name>A0A4U6D5V6_9BACT</name>